<feature type="transmembrane region" description="Helical" evidence="7">
    <location>
        <begin position="20"/>
        <end position="47"/>
    </location>
</feature>
<dbReference type="PANTHER" id="PTHR30183">
    <property type="entry name" value="MOLYBDENUM TRANSPORT SYSTEM PERMEASE PROTEIN MODB"/>
    <property type="match status" value="1"/>
</dbReference>
<feature type="transmembrane region" description="Helical" evidence="7">
    <location>
        <begin position="197"/>
        <end position="219"/>
    </location>
</feature>
<comment type="subcellular location">
    <subcellularLocation>
        <location evidence="1 7">Cell membrane</location>
        <topology evidence="1 7">Multi-pass membrane protein</topology>
    </subcellularLocation>
</comment>
<accession>A0A1H9SLL6</accession>
<keyword evidence="2 7" id="KW-0813">Transport</keyword>
<keyword evidence="3" id="KW-1003">Cell membrane</keyword>
<dbReference type="EMBL" id="FOGS01000003">
    <property type="protein sequence ID" value="SER85273.1"/>
    <property type="molecule type" value="Genomic_DNA"/>
</dbReference>
<dbReference type="GO" id="GO:0055085">
    <property type="term" value="P:transmembrane transport"/>
    <property type="evidence" value="ECO:0007669"/>
    <property type="project" value="InterPro"/>
</dbReference>
<dbReference type="Proteomes" id="UP000198505">
    <property type="component" value="Unassembled WGS sequence"/>
</dbReference>
<feature type="transmembrane region" description="Helical" evidence="7">
    <location>
        <begin position="383"/>
        <end position="403"/>
    </location>
</feature>
<feature type="transmembrane region" description="Helical" evidence="7">
    <location>
        <begin position="103"/>
        <end position="121"/>
    </location>
</feature>
<organism evidence="9 10">
    <name type="scientific">Vreelandella subterranea</name>
    <dbReference type="NCBI Taxonomy" id="416874"/>
    <lineage>
        <taxon>Bacteria</taxon>
        <taxon>Pseudomonadati</taxon>
        <taxon>Pseudomonadota</taxon>
        <taxon>Gammaproteobacteria</taxon>
        <taxon>Oceanospirillales</taxon>
        <taxon>Halomonadaceae</taxon>
        <taxon>Vreelandella</taxon>
    </lineage>
</organism>
<dbReference type="AlphaFoldDB" id="A0A1H9SLL6"/>
<evidence type="ECO:0000256" key="3">
    <source>
        <dbReference type="ARBA" id="ARBA00022475"/>
    </source>
</evidence>
<name>A0A1H9SLL6_9GAMM</name>
<evidence type="ECO:0000256" key="4">
    <source>
        <dbReference type="ARBA" id="ARBA00022692"/>
    </source>
</evidence>
<gene>
    <name evidence="9" type="ORF">SAMN04487958_103290</name>
</gene>
<comment type="similarity">
    <text evidence="7">Belongs to the binding-protein-dependent transport system permease family.</text>
</comment>
<keyword evidence="4 7" id="KW-0812">Transmembrane</keyword>
<dbReference type="PROSITE" id="PS50928">
    <property type="entry name" value="ABC_TM1"/>
    <property type="match status" value="2"/>
</dbReference>
<feature type="transmembrane region" description="Helical" evidence="7">
    <location>
        <begin position="153"/>
        <end position="172"/>
    </location>
</feature>
<feature type="transmembrane region" description="Helical" evidence="7">
    <location>
        <begin position="341"/>
        <end position="363"/>
    </location>
</feature>
<dbReference type="InterPro" id="IPR000515">
    <property type="entry name" value="MetI-like"/>
</dbReference>
<reference evidence="10" key="1">
    <citation type="submission" date="2016-10" db="EMBL/GenBank/DDBJ databases">
        <authorList>
            <person name="Varghese N."/>
            <person name="Submissions S."/>
        </authorList>
    </citation>
    <scope>NUCLEOTIDE SEQUENCE [LARGE SCALE GENOMIC DNA]</scope>
    <source>
        <strain evidence="10">CGMCC 1.6495</strain>
    </source>
</reference>
<dbReference type="InterPro" id="IPR035906">
    <property type="entry name" value="MetI-like_sf"/>
</dbReference>
<evidence type="ECO:0000256" key="2">
    <source>
        <dbReference type="ARBA" id="ARBA00022448"/>
    </source>
</evidence>
<keyword evidence="10" id="KW-1185">Reference proteome</keyword>
<dbReference type="STRING" id="416874.SAMN04487958_103290"/>
<evidence type="ECO:0000259" key="8">
    <source>
        <dbReference type="PROSITE" id="PS50928"/>
    </source>
</evidence>
<dbReference type="CDD" id="cd06261">
    <property type="entry name" value="TM_PBP2"/>
    <property type="match status" value="1"/>
</dbReference>
<evidence type="ECO:0000256" key="6">
    <source>
        <dbReference type="ARBA" id="ARBA00023136"/>
    </source>
</evidence>
<evidence type="ECO:0000256" key="7">
    <source>
        <dbReference type="RuleBase" id="RU363032"/>
    </source>
</evidence>
<dbReference type="Pfam" id="PF00528">
    <property type="entry name" value="BPD_transp_1"/>
    <property type="match status" value="1"/>
</dbReference>
<protein>
    <submittedName>
        <fullName evidence="9">Iron(III) transport system permease protein</fullName>
    </submittedName>
</protein>
<feature type="transmembrane region" description="Helical" evidence="7">
    <location>
        <begin position="533"/>
        <end position="552"/>
    </location>
</feature>
<feature type="transmembrane region" description="Helical" evidence="7">
    <location>
        <begin position="251"/>
        <end position="270"/>
    </location>
</feature>
<dbReference type="GO" id="GO:0005886">
    <property type="term" value="C:plasma membrane"/>
    <property type="evidence" value="ECO:0007669"/>
    <property type="project" value="UniProtKB-SubCell"/>
</dbReference>
<feature type="domain" description="ABC transmembrane type-1" evidence="8">
    <location>
        <begin position="65"/>
        <end position="269"/>
    </location>
</feature>
<evidence type="ECO:0000256" key="5">
    <source>
        <dbReference type="ARBA" id="ARBA00022989"/>
    </source>
</evidence>
<feature type="domain" description="ABC transmembrane type-1" evidence="8">
    <location>
        <begin position="342"/>
        <end position="552"/>
    </location>
</feature>
<proteinExistence type="inferred from homology"/>
<evidence type="ECO:0000313" key="10">
    <source>
        <dbReference type="Proteomes" id="UP000198505"/>
    </source>
</evidence>
<dbReference type="Gene3D" id="1.10.3720.10">
    <property type="entry name" value="MetI-like"/>
    <property type="match status" value="2"/>
</dbReference>
<evidence type="ECO:0000256" key="1">
    <source>
        <dbReference type="ARBA" id="ARBA00004651"/>
    </source>
</evidence>
<sequence>MSRSTSGELAAQRPSPQRKLNFWSTVLISVALVVALPVIVVFAHIALPTDGVWQHLASTVLPRYLSNTFWLVVWVGLGTLIIGTGSAWLVVMCRFPGKRLFEWALLLPLAVPTYVIAYAYTDFLQFSGPFQSALRDMFGWEHGDYFFPNVRSLGGAATLITMVLYPYVYLLARASFLEQSVCVLDVGRTLGRGPWRLFFSIAVPLARPALVGGVSLVLMETLNEFGAVQFFGVDTFTTGIYRTWFGMGEPVAAAQLAACLLSFVIVLVLLERWSRGKRRYFHTTNRYQQLPEYALHGWRAAAATAACAIPIIVGFLLPSGILLDLALTQGDSLWGSRFIGFAWNSLSLAALAAIIAVGTAVLLSYGVRVHDTALARFTTRISAMGYAIPGSVVAVGILIPFAWLDNIINTSLQAYNGQIIGLIFSGSAFILLYAYVVRFLAVSFNAVEASLGKVTPSMDAASRTLGQTAGGTLRYVHTPLMRSSLLAAGILVFVDVMKELPATVILRPFNFDTLAVRAHNLASDERLAEASTSSLAIVVVGILPVILLSMAMRRSRPGA</sequence>
<dbReference type="SUPFAM" id="SSF161098">
    <property type="entry name" value="MetI-like"/>
    <property type="match status" value="2"/>
</dbReference>
<feature type="transmembrane region" description="Helical" evidence="7">
    <location>
        <begin position="67"/>
        <end position="91"/>
    </location>
</feature>
<feature type="transmembrane region" description="Helical" evidence="7">
    <location>
        <begin position="415"/>
        <end position="436"/>
    </location>
</feature>
<feature type="transmembrane region" description="Helical" evidence="7">
    <location>
        <begin position="300"/>
        <end position="321"/>
    </location>
</feature>
<feature type="transmembrane region" description="Helical" evidence="7">
    <location>
        <begin position="484"/>
        <end position="506"/>
    </location>
</feature>
<dbReference type="FunFam" id="1.10.3720.10:FF:000088">
    <property type="entry name" value="Iron(III) ABC transporter, permease protein"/>
    <property type="match status" value="1"/>
</dbReference>
<evidence type="ECO:0000313" key="9">
    <source>
        <dbReference type="EMBL" id="SER85273.1"/>
    </source>
</evidence>
<keyword evidence="6 7" id="KW-0472">Membrane</keyword>
<keyword evidence="5 7" id="KW-1133">Transmembrane helix</keyword>
<dbReference type="PANTHER" id="PTHR30183:SF2">
    <property type="entry name" value="IRON UTILIZATION PROTEIN"/>
    <property type="match status" value="1"/>
</dbReference>